<evidence type="ECO:0000259" key="6">
    <source>
        <dbReference type="Pfam" id="PF06271"/>
    </source>
</evidence>
<comment type="subcellular location">
    <subcellularLocation>
        <location evidence="1">Membrane</location>
        <topology evidence="1">Multi-pass membrane protein</topology>
    </subcellularLocation>
</comment>
<keyword evidence="3 5" id="KW-1133">Transmembrane helix</keyword>
<proteinExistence type="predicted"/>
<evidence type="ECO:0000256" key="1">
    <source>
        <dbReference type="ARBA" id="ARBA00004141"/>
    </source>
</evidence>
<evidence type="ECO:0000256" key="2">
    <source>
        <dbReference type="ARBA" id="ARBA00022692"/>
    </source>
</evidence>
<name>A0A7C3KE61_9CYAN</name>
<dbReference type="Pfam" id="PF06271">
    <property type="entry name" value="RDD"/>
    <property type="match status" value="1"/>
</dbReference>
<keyword evidence="2 5" id="KW-0812">Transmembrane</keyword>
<gene>
    <name evidence="7" type="ORF">ENR64_14040</name>
</gene>
<protein>
    <recommendedName>
        <fullName evidence="6">RDD domain-containing protein</fullName>
    </recommendedName>
</protein>
<reference evidence="7" key="1">
    <citation type="journal article" date="2020" name="mSystems">
        <title>Genome- and Community-Level Interaction Insights into Carbon Utilization and Element Cycling Functions of Hydrothermarchaeota in Hydrothermal Sediment.</title>
        <authorList>
            <person name="Zhou Z."/>
            <person name="Liu Y."/>
            <person name="Xu W."/>
            <person name="Pan J."/>
            <person name="Luo Z.H."/>
            <person name="Li M."/>
        </authorList>
    </citation>
    <scope>NUCLEOTIDE SEQUENCE [LARGE SCALE GENOMIC DNA]</scope>
    <source>
        <strain evidence="7">SpSt-418</strain>
    </source>
</reference>
<sequence>MEDEEIYIPRPYVEVPMDRRILAFAIDFFTTAFVSLGAGSAYIVIFLLVWYGLRVVGVALNQGQSLGRWAVNIKVVDPRQRRIPGLVELFQRETIAGISSLFVVIGLANFSPVNAWVLFTPIPLLADCCLAFGDPNYRQAFHDRVAGTMMAQTRRGYSLDLKLKNLFAQSRQRMK</sequence>
<dbReference type="GO" id="GO:0016020">
    <property type="term" value="C:membrane"/>
    <property type="evidence" value="ECO:0007669"/>
    <property type="project" value="UniProtKB-SubCell"/>
</dbReference>
<dbReference type="InterPro" id="IPR010432">
    <property type="entry name" value="RDD"/>
</dbReference>
<evidence type="ECO:0000256" key="4">
    <source>
        <dbReference type="ARBA" id="ARBA00023136"/>
    </source>
</evidence>
<accession>A0A7C3KE61</accession>
<dbReference type="AlphaFoldDB" id="A0A7C3KE61"/>
<feature type="transmembrane region" description="Helical" evidence="5">
    <location>
        <begin position="21"/>
        <end position="53"/>
    </location>
</feature>
<feature type="domain" description="RDD" evidence="6">
    <location>
        <begin position="42"/>
        <end position="147"/>
    </location>
</feature>
<evidence type="ECO:0000256" key="3">
    <source>
        <dbReference type="ARBA" id="ARBA00022989"/>
    </source>
</evidence>
<evidence type="ECO:0000313" key="7">
    <source>
        <dbReference type="EMBL" id="HFM98849.1"/>
    </source>
</evidence>
<comment type="caution">
    <text evidence="7">The sequence shown here is derived from an EMBL/GenBank/DDBJ whole genome shotgun (WGS) entry which is preliminary data.</text>
</comment>
<keyword evidence="4 5" id="KW-0472">Membrane</keyword>
<organism evidence="7">
    <name type="scientific">Oscillatoriales cyanobacterium SpSt-418</name>
    <dbReference type="NCBI Taxonomy" id="2282169"/>
    <lineage>
        <taxon>Bacteria</taxon>
        <taxon>Bacillati</taxon>
        <taxon>Cyanobacteriota</taxon>
        <taxon>Cyanophyceae</taxon>
        <taxon>Oscillatoriophycideae</taxon>
        <taxon>Oscillatoriales</taxon>
    </lineage>
</organism>
<evidence type="ECO:0000256" key="5">
    <source>
        <dbReference type="SAM" id="Phobius"/>
    </source>
</evidence>
<dbReference type="EMBL" id="DSRU01000209">
    <property type="protein sequence ID" value="HFM98849.1"/>
    <property type="molecule type" value="Genomic_DNA"/>
</dbReference>